<reference evidence="2" key="1">
    <citation type="submission" date="2019-06" db="EMBL/GenBank/DDBJ databases">
        <authorList>
            <person name="Gan P."/>
            <person name="Shirasu K."/>
        </authorList>
    </citation>
    <scope>NUCLEOTIDE SEQUENCE [LARGE SCALE GENOMIC DNA]</scope>
    <source>
        <strain evidence="2">CAD2</strain>
    </source>
</reference>
<dbReference type="AlphaFoldDB" id="A0A9P5BM65"/>
<evidence type="ECO:0000313" key="2">
    <source>
        <dbReference type="EMBL" id="KAF4844270.1"/>
    </source>
</evidence>
<name>A0A9P5BM65_COLSI</name>
<organism evidence="2 3">
    <name type="scientific">Colletotrichum siamense</name>
    <name type="common">Anthracnose fungus</name>
    <dbReference type="NCBI Taxonomy" id="690259"/>
    <lineage>
        <taxon>Eukaryota</taxon>
        <taxon>Fungi</taxon>
        <taxon>Dikarya</taxon>
        <taxon>Ascomycota</taxon>
        <taxon>Pezizomycotina</taxon>
        <taxon>Sordariomycetes</taxon>
        <taxon>Hypocreomycetidae</taxon>
        <taxon>Glomerellales</taxon>
        <taxon>Glomerellaceae</taxon>
        <taxon>Colletotrichum</taxon>
        <taxon>Colletotrichum gloeosporioides species complex</taxon>
    </lineage>
</organism>
<dbReference type="OrthoDB" id="10371780at2759"/>
<comment type="caution">
    <text evidence="2">The sequence shown here is derived from an EMBL/GenBank/DDBJ whole genome shotgun (WGS) entry which is preliminary data.</text>
</comment>
<evidence type="ECO:0000313" key="3">
    <source>
        <dbReference type="Proteomes" id="UP000711996"/>
    </source>
</evidence>
<protein>
    <submittedName>
        <fullName evidence="2">Uncharacterized protein</fullName>
    </submittedName>
</protein>
<proteinExistence type="predicted"/>
<gene>
    <name evidence="2" type="ORF">CGCSCA2_v013974</name>
</gene>
<accession>A0A9P5BM65</accession>
<evidence type="ECO:0000256" key="1">
    <source>
        <dbReference type="SAM" id="MobiDB-lite"/>
    </source>
</evidence>
<dbReference type="EMBL" id="QPMT01000078">
    <property type="protein sequence ID" value="KAF4844270.1"/>
    <property type="molecule type" value="Genomic_DNA"/>
</dbReference>
<sequence>MPTTEPLTHTIMTPSTVISEVELLCKKCNQVFTAWQNTQDAEVDNNIDCIHASSDTGFVPGDAQKGAESDAASGPVPVDWKTKLAPRDNYEDGPWSPTTELHYRRASDIHKIRKAEARARRRHGEPQADDRLHVRRPARISQGARRRMRREKEEALISKSQAERSGSCEWNAVVSHSCTEVVMDFMIGHDD</sequence>
<keyword evidence="3" id="KW-1185">Reference proteome</keyword>
<dbReference type="Proteomes" id="UP000711996">
    <property type="component" value="Unassembled WGS sequence"/>
</dbReference>
<feature type="region of interest" description="Disordered" evidence="1">
    <location>
        <begin position="60"/>
        <end position="79"/>
    </location>
</feature>